<comment type="subunit">
    <text evidence="5 8">Homododecamer.</text>
</comment>
<dbReference type="NCBIfam" id="NF003806">
    <property type="entry name" value="PRK05395.1-3"/>
    <property type="match status" value="1"/>
</dbReference>
<comment type="function">
    <text evidence="2 8">Catalyzes a trans-dehydration via an enolate intermediate.</text>
</comment>
<reference evidence="10" key="1">
    <citation type="journal article" date="2019" name="Int. J. Syst. Evol. Microbiol.">
        <title>The Global Catalogue of Microorganisms (GCM) 10K type strain sequencing project: providing services to taxonomists for standard genome sequencing and annotation.</title>
        <authorList>
            <consortium name="The Broad Institute Genomics Platform"/>
            <consortium name="The Broad Institute Genome Sequencing Center for Infectious Disease"/>
            <person name="Wu L."/>
            <person name="Ma J."/>
        </authorList>
    </citation>
    <scope>NUCLEOTIDE SEQUENCE [LARGE SCALE GENOMIC DNA]</scope>
    <source>
        <strain evidence="10">NBRC 105857</strain>
    </source>
</reference>
<evidence type="ECO:0000256" key="4">
    <source>
        <dbReference type="ARBA" id="ARBA00011037"/>
    </source>
</evidence>
<evidence type="ECO:0000256" key="3">
    <source>
        <dbReference type="ARBA" id="ARBA00004902"/>
    </source>
</evidence>
<dbReference type="InterPro" id="IPR001874">
    <property type="entry name" value="DHquinase_II"/>
</dbReference>
<keyword evidence="10" id="KW-1185">Reference proteome</keyword>
<dbReference type="EMBL" id="BSOJ01000032">
    <property type="protein sequence ID" value="GLR27617.1"/>
    <property type="molecule type" value="Genomic_DNA"/>
</dbReference>
<dbReference type="InterPro" id="IPR018509">
    <property type="entry name" value="DHquinase_II_CS"/>
</dbReference>
<evidence type="ECO:0000313" key="10">
    <source>
        <dbReference type="Proteomes" id="UP001156664"/>
    </source>
</evidence>
<evidence type="ECO:0000256" key="2">
    <source>
        <dbReference type="ARBA" id="ARBA00003924"/>
    </source>
</evidence>
<dbReference type="RefSeq" id="WP_284282454.1">
    <property type="nucleotide sequence ID" value="NZ_BSOJ01000032.1"/>
</dbReference>
<comment type="caution">
    <text evidence="9">The sequence shown here is derived from an EMBL/GenBank/DDBJ whole genome shotgun (WGS) entry which is preliminary data.</text>
</comment>
<accession>A0ABQ5YYN7</accession>
<dbReference type="InterPro" id="IPR036441">
    <property type="entry name" value="DHquinase_II_sf"/>
</dbReference>
<feature type="binding site" evidence="8">
    <location>
        <begin position="102"/>
        <end position="103"/>
    </location>
    <ligand>
        <name>substrate</name>
    </ligand>
</feature>
<keyword evidence="8" id="KW-0028">Amino-acid biosynthesis</keyword>
<gene>
    <name evidence="9" type="primary">aroQ-1</name>
    <name evidence="8" type="synonym">aroQ</name>
    <name evidence="9" type="ORF">GCM10007875_27080</name>
</gene>
<evidence type="ECO:0000256" key="5">
    <source>
        <dbReference type="ARBA" id="ARBA00011193"/>
    </source>
</evidence>
<feature type="binding site" evidence="8">
    <location>
        <position position="112"/>
    </location>
    <ligand>
        <name>substrate</name>
    </ligand>
</feature>
<comment type="pathway">
    <text evidence="3 8">Metabolic intermediate biosynthesis; chorismate biosynthesis; chorismate from D-erythrose 4-phosphate and phosphoenolpyruvate: step 3/7.</text>
</comment>
<keyword evidence="7 8" id="KW-0456">Lyase</keyword>
<dbReference type="CDD" id="cd00466">
    <property type="entry name" value="DHQase_II"/>
    <property type="match status" value="1"/>
</dbReference>
<dbReference type="Proteomes" id="UP001156664">
    <property type="component" value="Unassembled WGS sequence"/>
</dbReference>
<evidence type="ECO:0000256" key="8">
    <source>
        <dbReference type="HAMAP-Rule" id="MF_00169"/>
    </source>
</evidence>
<dbReference type="NCBIfam" id="TIGR01088">
    <property type="entry name" value="aroQ"/>
    <property type="match status" value="1"/>
</dbReference>
<evidence type="ECO:0000256" key="6">
    <source>
        <dbReference type="ARBA" id="ARBA00012060"/>
    </source>
</evidence>
<dbReference type="NCBIfam" id="NF003807">
    <property type="entry name" value="PRK05395.1-4"/>
    <property type="match status" value="1"/>
</dbReference>
<feature type="active site" description="Proton acceptor" evidence="8">
    <location>
        <position position="23"/>
    </location>
</feature>
<dbReference type="NCBIfam" id="NF003804">
    <property type="entry name" value="PRK05395.1-1"/>
    <property type="match status" value="1"/>
</dbReference>
<feature type="binding site" evidence="8">
    <location>
        <position position="75"/>
    </location>
    <ligand>
        <name>substrate</name>
    </ligand>
</feature>
<dbReference type="SUPFAM" id="SSF52304">
    <property type="entry name" value="Type II 3-dehydroquinate dehydratase"/>
    <property type="match status" value="1"/>
</dbReference>
<comment type="similarity">
    <text evidence="4 8">Belongs to the type-II 3-dehydroquinase family.</text>
</comment>
<dbReference type="PROSITE" id="PS01029">
    <property type="entry name" value="DEHYDROQUINASE_II"/>
    <property type="match status" value="1"/>
</dbReference>
<organism evidence="9 10">
    <name type="scientific">Limnobacter litoralis</name>
    <dbReference type="NCBI Taxonomy" id="481366"/>
    <lineage>
        <taxon>Bacteria</taxon>
        <taxon>Pseudomonadati</taxon>
        <taxon>Pseudomonadota</taxon>
        <taxon>Betaproteobacteria</taxon>
        <taxon>Burkholderiales</taxon>
        <taxon>Burkholderiaceae</taxon>
        <taxon>Limnobacter</taxon>
    </lineage>
</organism>
<dbReference type="HAMAP" id="MF_00169">
    <property type="entry name" value="AroQ"/>
    <property type="match status" value="1"/>
</dbReference>
<evidence type="ECO:0000256" key="7">
    <source>
        <dbReference type="ARBA" id="ARBA00023239"/>
    </source>
</evidence>
<feature type="binding site" evidence="8">
    <location>
        <position position="88"/>
    </location>
    <ligand>
        <name>substrate</name>
    </ligand>
</feature>
<proteinExistence type="inferred from homology"/>
<keyword evidence="8" id="KW-0057">Aromatic amino acid biosynthesis</keyword>
<evidence type="ECO:0000313" key="9">
    <source>
        <dbReference type="EMBL" id="GLR27617.1"/>
    </source>
</evidence>
<dbReference type="EC" id="4.2.1.10" evidence="6 8"/>
<comment type="catalytic activity">
    <reaction evidence="1 8">
        <text>3-dehydroquinate = 3-dehydroshikimate + H2O</text>
        <dbReference type="Rhea" id="RHEA:21096"/>
        <dbReference type="ChEBI" id="CHEBI:15377"/>
        <dbReference type="ChEBI" id="CHEBI:16630"/>
        <dbReference type="ChEBI" id="CHEBI:32364"/>
        <dbReference type="EC" id="4.2.1.10"/>
    </reaction>
</comment>
<dbReference type="PANTHER" id="PTHR21272:SF3">
    <property type="entry name" value="CATABOLIC 3-DEHYDROQUINASE"/>
    <property type="match status" value="1"/>
</dbReference>
<dbReference type="Pfam" id="PF01220">
    <property type="entry name" value="DHquinase_II"/>
    <property type="match status" value="1"/>
</dbReference>
<feature type="binding site" evidence="8">
    <location>
        <position position="81"/>
    </location>
    <ligand>
        <name>substrate</name>
    </ligand>
</feature>
<feature type="active site" description="Proton donor" evidence="8">
    <location>
        <position position="101"/>
    </location>
</feature>
<sequence>MKKLLLINGPNLNLLGTREPGIYGHMTLTDIENNLKAQATKEGFSLTVFQSNHEGALIDRIHQAKTDDMAGIVINPGAYTHTSVAIRDALAGVGIPFVEVHLSNVHKREAFRHHSFLSDLAVGVVCGLGWKGYGYALRFLAELPAD</sequence>
<evidence type="ECO:0000256" key="1">
    <source>
        <dbReference type="ARBA" id="ARBA00001864"/>
    </source>
</evidence>
<dbReference type="NCBIfam" id="NF003805">
    <property type="entry name" value="PRK05395.1-2"/>
    <property type="match status" value="1"/>
</dbReference>
<dbReference type="Gene3D" id="3.40.50.9100">
    <property type="entry name" value="Dehydroquinase, class II"/>
    <property type="match status" value="1"/>
</dbReference>
<dbReference type="PIRSF" id="PIRSF001399">
    <property type="entry name" value="DHquinase_II"/>
    <property type="match status" value="1"/>
</dbReference>
<dbReference type="PANTHER" id="PTHR21272">
    <property type="entry name" value="CATABOLIC 3-DEHYDROQUINASE"/>
    <property type="match status" value="1"/>
</dbReference>
<feature type="site" description="Transition state stabilizer" evidence="8">
    <location>
        <position position="18"/>
    </location>
</feature>
<protein>
    <recommendedName>
        <fullName evidence="6 8">3-dehydroquinate dehydratase</fullName>
        <shortName evidence="8">3-dehydroquinase</shortName>
        <ecNumber evidence="6 8">4.2.1.10</ecNumber>
    </recommendedName>
    <alternativeName>
        <fullName evidence="8">Type II DHQase</fullName>
    </alternativeName>
</protein>
<name>A0ABQ5YYN7_9BURK</name>